<keyword evidence="1" id="KW-0732">Signal</keyword>
<evidence type="ECO:0000313" key="3">
    <source>
        <dbReference type="Proteomes" id="UP000291124"/>
    </source>
</evidence>
<name>A0A4P6Y6Q0_9FLAO</name>
<feature type="signal peptide" evidence="1">
    <location>
        <begin position="1"/>
        <end position="26"/>
    </location>
</feature>
<proteinExistence type="predicted"/>
<dbReference type="KEGG" id="fnk:E1750_04415"/>
<keyword evidence="3" id="KW-1185">Reference proteome</keyword>
<sequence length="156" mass="17407">MRNRILPCLLLCCLGFISCNRNQKNAADQAVAEKPVSVQCYVSIYEKDTVSIQINTLKSGKLTGNMDMKLFDMPVKTGKIAGEYKGDTLFVDYSFIQGTNEKVVFKNPMAFLRKGNELVLGNGTIETYLGTSYFKKGVPIDFENVKYKFSAVDCAK</sequence>
<dbReference type="AlphaFoldDB" id="A0A4P6Y6Q0"/>
<evidence type="ECO:0008006" key="4">
    <source>
        <dbReference type="Google" id="ProtNLM"/>
    </source>
</evidence>
<reference evidence="3" key="1">
    <citation type="submission" date="2019-03" db="EMBL/GenBank/DDBJ databases">
        <title>Flavobacterium sp.</title>
        <authorList>
            <person name="Kim H."/>
        </authorList>
    </citation>
    <scope>NUCLEOTIDE SEQUENCE [LARGE SCALE GENOMIC DNA]</scope>
    <source>
        <strain evidence="3">GS13</strain>
    </source>
</reference>
<dbReference type="RefSeq" id="WP_133275605.1">
    <property type="nucleotide sequence ID" value="NZ_CP037933.1"/>
</dbReference>
<dbReference type="Proteomes" id="UP000291124">
    <property type="component" value="Chromosome"/>
</dbReference>
<feature type="chain" id="PRO_5020676304" description="Lipoprotein" evidence="1">
    <location>
        <begin position="27"/>
        <end position="156"/>
    </location>
</feature>
<accession>A0A4P6Y6Q0</accession>
<dbReference type="OrthoDB" id="768192at2"/>
<evidence type="ECO:0000256" key="1">
    <source>
        <dbReference type="SAM" id="SignalP"/>
    </source>
</evidence>
<evidence type="ECO:0000313" key="2">
    <source>
        <dbReference type="EMBL" id="QBN18076.1"/>
    </source>
</evidence>
<dbReference type="EMBL" id="CP037933">
    <property type="protein sequence ID" value="QBN18076.1"/>
    <property type="molecule type" value="Genomic_DNA"/>
</dbReference>
<dbReference type="PROSITE" id="PS51257">
    <property type="entry name" value="PROKAR_LIPOPROTEIN"/>
    <property type="match status" value="1"/>
</dbReference>
<organism evidence="2 3">
    <name type="scientific">Flavobacterium nackdongense</name>
    <dbReference type="NCBI Taxonomy" id="2547394"/>
    <lineage>
        <taxon>Bacteria</taxon>
        <taxon>Pseudomonadati</taxon>
        <taxon>Bacteroidota</taxon>
        <taxon>Flavobacteriia</taxon>
        <taxon>Flavobacteriales</taxon>
        <taxon>Flavobacteriaceae</taxon>
        <taxon>Flavobacterium</taxon>
    </lineage>
</organism>
<gene>
    <name evidence="2" type="ORF">E1750_04415</name>
</gene>
<protein>
    <recommendedName>
        <fullName evidence="4">Lipoprotein</fullName>
    </recommendedName>
</protein>